<name>A0A8K0GFY6_IGNLU</name>
<keyword evidence="3" id="KW-1185">Reference proteome</keyword>
<feature type="region of interest" description="Disordered" evidence="1">
    <location>
        <begin position="1"/>
        <end position="109"/>
    </location>
</feature>
<accession>A0A8K0GFY6</accession>
<dbReference type="AlphaFoldDB" id="A0A8K0GFY6"/>
<proteinExistence type="predicted"/>
<sequence>MRAQRPGDSSGSSPARPGPPGIWTSPRQSAQSTGEQSSPLWPTGLRSGTIGSPSGLPQSPPQGPAGHLPGDAPPSPGLPNPSASKRPPGRNGTADLATPLERLHQGPDH</sequence>
<evidence type="ECO:0000256" key="1">
    <source>
        <dbReference type="SAM" id="MobiDB-lite"/>
    </source>
</evidence>
<dbReference type="Proteomes" id="UP000801492">
    <property type="component" value="Unassembled WGS sequence"/>
</dbReference>
<organism evidence="2 3">
    <name type="scientific">Ignelater luminosus</name>
    <name type="common">Cucubano</name>
    <name type="synonym">Pyrophorus luminosus</name>
    <dbReference type="NCBI Taxonomy" id="2038154"/>
    <lineage>
        <taxon>Eukaryota</taxon>
        <taxon>Metazoa</taxon>
        <taxon>Ecdysozoa</taxon>
        <taxon>Arthropoda</taxon>
        <taxon>Hexapoda</taxon>
        <taxon>Insecta</taxon>
        <taxon>Pterygota</taxon>
        <taxon>Neoptera</taxon>
        <taxon>Endopterygota</taxon>
        <taxon>Coleoptera</taxon>
        <taxon>Polyphaga</taxon>
        <taxon>Elateriformia</taxon>
        <taxon>Elateroidea</taxon>
        <taxon>Elateridae</taxon>
        <taxon>Agrypninae</taxon>
        <taxon>Pyrophorini</taxon>
        <taxon>Ignelater</taxon>
    </lineage>
</organism>
<evidence type="ECO:0000313" key="2">
    <source>
        <dbReference type="EMBL" id="KAF2898334.1"/>
    </source>
</evidence>
<protein>
    <submittedName>
        <fullName evidence="2">Uncharacterized protein</fullName>
    </submittedName>
</protein>
<feature type="compositionally biased region" description="Low complexity" evidence="1">
    <location>
        <begin position="1"/>
        <end position="15"/>
    </location>
</feature>
<feature type="compositionally biased region" description="Polar residues" evidence="1">
    <location>
        <begin position="25"/>
        <end position="40"/>
    </location>
</feature>
<evidence type="ECO:0000313" key="3">
    <source>
        <dbReference type="Proteomes" id="UP000801492"/>
    </source>
</evidence>
<dbReference type="EMBL" id="VTPC01003579">
    <property type="protein sequence ID" value="KAF2898334.1"/>
    <property type="molecule type" value="Genomic_DNA"/>
</dbReference>
<comment type="caution">
    <text evidence="2">The sequence shown here is derived from an EMBL/GenBank/DDBJ whole genome shotgun (WGS) entry which is preliminary data.</text>
</comment>
<gene>
    <name evidence="2" type="ORF">ILUMI_07838</name>
</gene>
<reference evidence="2" key="1">
    <citation type="submission" date="2019-08" db="EMBL/GenBank/DDBJ databases">
        <title>The genome of the North American firefly Photinus pyralis.</title>
        <authorList>
            <consortium name="Photinus pyralis genome working group"/>
            <person name="Fallon T.R."/>
            <person name="Sander Lower S.E."/>
            <person name="Weng J.-K."/>
        </authorList>
    </citation>
    <scope>NUCLEOTIDE SEQUENCE</scope>
    <source>
        <strain evidence="2">TRF0915ILg1</strain>
        <tissue evidence="2">Whole body</tissue>
    </source>
</reference>